<dbReference type="Pfam" id="PF01266">
    <property type="entry name" value="DAO"/>
    <property type="match status" value="1"/>
</dbReference>
<organism evidence="3 4">
    <name type="scientific">Celerinatantimonas diazotrophica</name>
    <dbReference type="NCBI Taxonomy" id="412034"/>
    <lineage>
        <taxon>Bacteria</taxon>
        <taxon>Pseudomonadati</taxon>
        <taxon>Pseudomonadota</taxon>
        <taxon>Gammaproteobacteria</taxon>
        <taxon>Celerinatantimonadaceae</taxon>
        <taxon>Celerinatantimonas</taxon>
    </lineage>
</organism>
<proteinExistence type="predicted"/>
<keyword evidence="4" id="KW-1185">Reference proteome</keyword>
<keyword evidence="1" id="KW-0560">Oxidoreductase</keyword>
<feature type="domain" description="FAD dependent oxidoreductase" evidence="2">
    <location>
        <begin position="31"/>
        <end position="382"/>
    </location>
</feature>
<evidence type="ECO:0000313" key="4">
    <source>
        <dbReference type="Proteomes" id="UP000295565"/>
    </source>
</evidence>
<evidence type="ECO:0000259" key="2">
    <source>
        <dbReference type="Pfam" id="PF01266"/>
    </source>
</evidence>
<reference evidence="3 4" key="1">
    <citation type="submission" date="2019-03" db="EMBL/GenBank/DDBJ databases">
        <title>Genomic Encyclopedia of Type Strains, Phase IV (KMG-IV): sequencing the most valuable type-strain genomes for metagenomic binning, comparative biology and taxonomic classification.</title>
        <authorList>
            <person name="Goeker M."/>
        </authorList>
    </citation>
    <scope>NUCLEOTIDE SEQUENCE [LARGE SCALE GENOMIC DNA]</scope>
    <source>
        <strain evidence="3 4">DSM 18577</strain>
    </source>
</reference>
<dbReference type="GO" id="GO:0005737">
    <property type="term" value="C:cytoplasm"/>
    <property type="evidence" value="ECO:0007669"/>
    <property type="project" value="TreeGrafter"/>
</dbReference>
<accession>A0A4V2PSI2</accession>
<protein>
    <submittedName>
        <fullName evidence="3">Gamma-glutamylputrescine oxidase</fullName>
    </submittedName>
</protein>
<dbReference type="RefSeq" id="WP_131911317.1">
    <property type="nucleotide sequence ID" value="NZ_OU594967.1"/>
</dbReference>
<evidence type="ECO:0000313" key="3">
    <source>
        <dbReference type="EMBL" id="TCK62781.1"/>
    </source>
</evidence>
<name>A0A4V2PSI2_9GAMM</name>
<dbReference type="InterPro" id="IPR006076">
    <property type="entry name" value="FAD-dep_OxRdtase"/>
</dbReference>
<dbReference type="PANTHER" id="PTHR13847">
    <property type="entry name" value="SARCOSINE DEHYDROGENASE-RELATED"/>
    <property type="match status" value="1"/>
</dbReference>
<gene>
    <name evidence="3" type="ORF">EV690_0457</name>
</gene>
<dbReference type="SUPFAM" id="SSF51905">
    <property type="entry name" value="FAD/NAD(P)-binding domain"/>
    <property type="match status" value="1"/>
</dbReference>
<dbReference type="InterPro" id="IPR036188">
    <property type="entry name" value="FAD/NAD-bd_sf"/>
</dbReference>
<sequence length="426" mass="47340">MQSLHDLPSYYQASAHKAPESAPLQTTTRVDVCVIGAGITGLVSALKLAEKGYRVAVVEANEIGHGASGRSGGQAIFGWAVEQRKLEQWVGYDDAHHFWQIALEGLEKTKQRIRDYGIDCDWRDGMVHLATKPAQDRALQNEYHQLVEHYGYTSLEFWDRDRVREQIASSRYTSGMYDSNSGHLHPLNYTLGLARAAVSAGAAIYTHSPVIQLSPGALNRVTTLQGAVDANHVIIAGNGYLDGVSEQLNRYIMPVGTFIGATEPLTAARCESLIKQQIAACDINLALDYYRFSRDHRLLFGGRVSYSRRVPRNLKESMRLKMLRVFPQLSDVAMEYAWGGWLGVTLNRAPHFGRLYPSVYFAQGYSGHGMVVGAMAGELMAEAVATNAERFDIFSKIPHRPFPGGRMLRTPALVLAMTYYRIRDAL</sequence>
<comment type="caution">
    <text evidence="3">The sequence shown here is derived from an EMBL/GenBank/DDBJ whole genome shotgun (WGS) entry which is preliminary data.</text>
</comment>
<dbReference type="PANTHER" id="PTHR13847:SF281">
    <property type="entry name" value="FAD DEPENDENT OXIDOREDUCTASE DOMAIN-CONTAINING PROTEIN"/>
    <property type="match status" value="1"/>
</dbReference>
<evidence type="ECO:0000256" key="1">
    <source>
        <dbReference type="ARBA" id="ARBA00023002"/>
    </source>
</evidence>
<dbReference type="GO" id="GO:0016491">
    <property type="term" value="F:oxidoreductase activity"/>
    <property type="evidence" value="ECO:0007669"/>
    <property type="project" value="UniProtKB-KW"/>
</dbReference>
<dbReference type="Proteomes" id="UP000295565">
    <property type="component" value="Unassembled WGS sequence"/>
</dbReference>
<dbReference type="OrthoDB" id="311718at2"/>
<dbReference type="Gene3D" id="3.30.9.10">
    <property type="entry name" value="D-Amino Acid Oxidase, subunit A, domain 2"/>
    <property type="match status" value="1"/>
</dbReference>
<dbReference type="AlphaFoldDB" id="A0A4V2PSI2"/>
<dbReference type="Gene3D" id="3.50.50.60">
    <property type="entry name" value="FAD/NAD(P)-binding domain"/>
    <property type="match status" value="1"/>
</dbReference>
<dbReference type="EMBL" id="SMGD01000004">
    <property type="protein sequence ID" value="TCK62781.1"/>
    <property type="molecule type" value="Genomic_DNA"/>
</dbReference>